<keyword evidence="1" id="KW-0472">Membrane</keyword>
<dbReference type="EMBL" id="VAUA01000002">
    <property type="protein sequence ID" value="TLP67795.1"/>
    <property type="molecule type" value="Genomic_DNA"/>
</dbReference>
<proteinExistence type="predicted"/>
<protein>
    <recommendedName>
        <fullName evidence="4">DUF2244 domain-containing protein</fullName>
    </recommendedName>
</protein>
<keyword evidence="3" id="KW-1185">Reference proteome</keyword>
<accession>A0ABY2UY40</accession>
<sequence length="147" mass="16645">MLIAPVPDYVFSRRGRSARLVTAVAIWLASLVGIGLYFHAALLLLGALFLPLLPALWELWLDPLSCLHLTGERINWKTGSQEAGARLCEISKVRFDTRWDFSVRVTLILTTGDKLRLPPQVLPPHHMLENALQLRGVQTERHHFTVF</sequence>
<feature type="transmembrane region" description="Helical" evidence="1">
    <location>
        <begin position="20"/>
        <end position="53"/>
    </location>
</feature>
<evidence type="ECO:0008006" key="4">
    <source>
        <dbReference type="Google" id="ProtNLM"/>
    </source>
</evidence>
<evidence type="ECO:0000313" key="2">
    <source>
        <dbReference type="EMBL" id="TLP67795.1"/>
    </source>
</evidence>
<gene>
    <name evidence="2" type="ORF">FEE96_04490</name>
</gene>
<organism evidence="2 3">
    <name type="scientific">Parasedimentitalea maritima</name>
    <dbReference type="NCBI Taxonomy" id="2578117"/>
    <lineage>
        <taxon>Bacteria</taxon>
        <taxon>Pseudomonadati</taxon>
        <taxon>Pseudomonadota</taxon>
        <taxon>Alphaproteobacteria</taxon>
        <taxon>Rhodobacterales</taxon>
        <taxon>Paracoccaceae</taxon>
        <taxon>Parasedimentitalea</taxon>
    </lineage>
</organism>
<reference evidence="2 3" key="1">
    <citation type="submission" date="2019-05" db="EMBL/GenBank/DDBJ databases">
        <title>Draft genome sequence of Pelagicola sp. DSW4-44.</title>
        <authorList>
            <person name="Oh J."/>
        </authorList>
    </citation>
    <scope>NUCLEOTIDE SEQUENCE [LARGE SCALE GENOMIC DNA]</scope>
    <source>
        <strain evidence="2 3">DSW4-44</strain>
    </source>
</reference>
<evidence type="ECO:0000256" key="1">
    <source>
        <dbReference type="SAM" id="Phobius"/>
    </source>
</evidence>
<keyword evidence="1" id="KW-0812">Transmembrane</keyword>
<name>A0ABY2UY40_9RHOB</name>
<comment type="caution">
    <text evidence="2">The sequence shown here is derived from an EMBL/GenBank/DDBJ whole genome shotgun (WGS) entry which is preliminary data.</text>
</comment>
<keyword evidence="1" id="KW-1133">Transmembrane helix</keyword>
<evidence type="ECO:0000313" key="3">
    <source>
        <dbReference type="Proteomes" id="UP000305041"/>
    </source>
</evidence>
<dbReference type="Proteomes" id="UP000305041">
    <property type="component" value="Unassembled WGS sequence"/>
</dbReference>